<dbReference type="GO" id="GO:0005634">
    <property type="term" value="C:nucleus"/>
    <property type="evidence" value="ECO:0007669"/>
    <property type="project" value="TreeGrafter"/>
</dbReference>
<dbReference type="AlphaFoldDB" id="A0A814SAX9"/>
<protein>
    <submittedName>
        <fullName evidence="3">Uncharacterized protein</fullName>
    </submittedName>
</protein>
<keyword evidence="4" id="KW-1185">Reference proteome</keyword>
<gene>
    <name evidence="3" type="ORF">XAT740_LOCUS20662</name>
</gene>
<organism evidence="3 4">
    <name type="scientific">Adineta ricciae</name>
    <name type="common">Rotifer</name>
    <dbReference type="NCBI Taxonomy" id="249248"/>
    <lineage>
        <taxon>Eukaryota</taxon>
        <taxon>Metazoa</taxon>
        <taxon>Spiralia</taxon>
        <taxon>Gnathifera</taxon>
        <taxon>Rotifera</taxon>
        <taxon>Eurotatoria</taxon>
        <taxon>Bdelloidea</taxon>
        <taxon>Adinetida</taxon>
        <taxon>Adinetidae</taxon>
        <taxon>Adineta</taxon>
    </lineage>
</organism>
<feature type="region of interest" description="Disordered" evidence="2">
    <location>
        <begin position="26"/>
        <end position="98"/>
    </location>
</feature>
<dbReference type="Proteomes" id="UP000663828">
    <property type="component" value="Unassembled WGS sequence"/>
</dbReference>
<name>A0A814SAX9_ADIRI</name>
<sequence>MDSEPRKMVDNTSSSYLSLKAELLRKKQDVQRGSSSSASSSSILDNLQSTSSSLKLKTKAELDVEVANSSKRKKKNEETSSSTSTPQPSPSTTLSREDEIVFAKSRAILEAKAKLYEEIMSNSEMRLLAEEDANDEDDKSFLVDFERKIYETNQSKAELEYTDSFGRTRLVTAEEYEQLKAAERRKPREETPSKPTSEEEIRRVERLHREQMRSKWESDMDALRNKTDVHYEDVLFDEKREHGIGYYKFSTDDKQRAEQMATLNELRANTKAEQMKFIEEKEKRQSSMSERLNQIRLRKAKEMGIDLPGINQNGNRPKIDEIPTNDIAKNADEQNVESNVSKKNEVQETKVIEVPSLQQETQPIRIQQQTSVKSNTSNSSSSSFAYPFPVMRTNH</sequence>
<dbReference type="EMBL" id="CAJNOR010001452">
    <property type="protein sequence ID" value="CAF1145576.1"/>
    <property type="molecule type" value="Genomic_DNA"/>
</dbReference>
<evidence type="ECO:0000256" key="1">
    <source>
        <dbReference type="ARBA" id="ARBA00023054"/>
    </source>
</evidence>
<comment type="caution">
    <text evidence="3">The sequence shown here is derived from an EMBL/GenBank/DDBJ whole genome shotgun (WGS) entry which is preliminary data.</text>
</comment>
<dbReference type="Pfam" id="PF13300">
    <property type="entry name" value="DUF4078"/>
    <property type="match status" value="1"/>
</dbReference>
<feature type="compositionally biased region" description="Low complexity" evidence="2">
    <location>
        <begin position="34"/>
        <end position="55"/>
    </location>
</feature>
<dbReference type="InterPro" id="IPR025066">
    <property type="entry name" value="CCDC174-like"/>
</dbReference>
<evidence type="ECO:0000313" key="4">
    <source>
        <dbReference type="Proteomes" id="UP000663828"/>
    </source>
</evidence>
<dbReference type="PANTHER" id="PTHR15885:SF1">
    <property type="entry name" value="COILED-COIL DOMAIN-CONTAINING PROTEIN 174"/>
    <property type="match status" value="1"/>
</dbReference>
<evidence type="ECO:0000313" key="3">
    <source>
        <dbReference type="EMBL" id="CAF1145576.1"/>
    </source>
</evidence>
<accession>A0A814SAX9</accession>
<dbReference type="PANTHER" id="PTHR15885">
    <property type="entry name" value="COILED-COIL DOMAIN-CONTAINING PROTEIN 174"/>
    <property type="match status" value="1"/>
</dbReference>
<evidence type="ECO:0000256" key="2">
    <source>
        <dbReference type="SAM" id="MobiDB-lite"/>
    </source>
</evidence>
<feature type="compositionally biased region" description="Low complexity" evidence="2">
    <location>
        <begin position="79"/>
        <end position="94"/>
    </location>
</feature>
<keyword evidence="1" id="KW-0175">Coiled coil</keyword>
<feature type="compositionally biased region" description="Low complexity" evidence="2">
    <location>
        <begin position="358"/>
        <end position="383"/>
    </location>
</feature>
<feature type="region of interest" description="Disordered" evidence="2">
    <location>
        <begin position="178"/>
        <end position="203"/>
    </location>
</feature>
<proteinExistence type="predicted"/>
<feature type="region of interest" description="Disordered" evidence="2">
    <location>
        <begin position="353"/>
        <end position="395"/>
    </location>
</feature>
<reference evidence="3" key="1">
    <citation type="submission" date="2021-02" db="EMBL/GenBank/DDBJ databases">
        <authorList>
            <person name="Nowell W R."/>
        </authorList>
    </citation>
    <scope>NUCLEOTIDE SEQUENCE</scope>
</reference>